<dbReference type="PANTHER" id="PTHR47255">
    <property type="entry name" value="GATA TRANSCRIPTION FACTOR 22-RELATED"/>
    <property type="match status" value="1"/>
</dbReference>
<reference evidence="7 8" key="1">
    <citation type="journal article" date="2023" name="Elife">
        <title>Identification of key yeast species and microbe-microbe interactions impacting larval growth of Drosophila in the wild.</title>
        <authorList>
            <person name="Mure A."/>
            <person name="Sugiura Y."/>
            <person name="Maeda R."/>
            <person name="Honda K."/>
            <person name="Sakurai N."/>
            <person name="Takahashi Y."/>
            <person name="Watada M."/>
            <person name="Katoh T."/>
            <person name="Gotoh A."/>
            <person name="Gotoh Y."/>
            <person name="Taniguchi I."/>
            <person name="Nakamura K."/>
            <person name="Hayashi T."/>
            <person name="Katayama T."/>
            <person name="Uemura T."/>
            <person name="Hattori Y."/>
        </authorList>
    </citation>
    <scope>NUCLEOTIDE SEQUENCE [LARGE SCALE GENOMIC DNA]</scope>
    <source>
        <strain evidence="7 8">SC-9</strain>
    </source>
</reference>
<comment type="caution">
    <text evidence="7">The sequence shown here is derived from an EMBL/GenBank/DDBJ whole genome shotgun (WGS) entry which is preliminary data.</text>
</comment>
<feature type="domain" description="GATA-type" evidence="6">
    <location>
        <begin position="517"/>
        <end position="552"/>
    </location>
</feature>
<feature type="region of interest" description="Disordered" evidence="5">
    <location>
        <begin position="1"/>
        <end position="40"/>
    </location>
</feature>
<dbReference type="GO" id="GO:0043565">
    <property type="term" value="F:sequence-specific DNA binding"/>
    <property type="evidence" value="ECO:0007669"/>
    <property type="project" value="InterPro"/>
</dbReference>
<name>A0AAV5QU01_9ASCO</name>
<organism evidence="7 8">
    <name type="scientific">Saccharomycopsis crataegensis</name>
    <dbReference type="NCBI Taxonomy" id="43959"/>
    <lineage>
        <taxon>Eukaryota</taxon>
        <taxon>Fungi</taxon>
        <taxon>Dikarya</taxon>
        <taxon>Ascomycota</taxon>
        <taxon>Saccharomycotina</taxon>
        <taxon>Saccharomycetes</taxon>
        <taxon>Saccharomycopsidaceae</taxon>
        <taxon>Saccharomycopsis</taxon>
    </lineage>
</organism>
<dbReference type="SMART" id="SM00401">
    <property type="entry name" value="ZnF_GATA"/>
    <property type="match status" value="1"/>
</dbReference>
<dbReference type="PANTHER" id="PTHR47255:SF4">
    <property type="entry name" value="GATA ZINC FINGER DOMAIN-CONTAINING PROTEIN 12"/>
    <property type="match status" value="1"/>
</dbReference>
<dbReference type="GO" id="GO:0006355">
    <property type="term" value="P:regulation of DNA-templated transcription"/>
    <property type="evidence" value="ECO:0007669"/>
    <property type="project" value="InterPro"/>
</dbReference>
<dbReference type="Proteomes" id="UP001360560">
    <property type="component" value="Unassembled WGS sequence"/>
</dbReference>
<feature type="compositionally biased region" description="Basic residues" evidence="5">
    <location>
        <begin position="445"/>
        <end position="457"/>
    </location>
</feature>
<dbReference type="PROSITE" id="PS50114">
    <property type="entry name" value="GATA_ZN_FINGER_2"/>
    <property type="match status" value="1"/>
</dbReference>
<dbReference type="Pfam" id="PF00320">
    <property type="entry name" value="GATA"/>
    <property type="match status" value="1"/>
</dbReference>
<evidence type="ECO:0000256" key="4">
    <source>
        <dbReference type="PROSITE-ProRule" id="PRU00094"/>
    </source>
</evidence>
<evidence type="ECO:0000256" key="1">
    <source>
        <dbReference type="ARBA" id="ARBA00022723"/>
    </source>
</evidence>
<dbReference type="CDD" id="cd00202">
    <property type="entry name" value="ZnF_GATA"/>
    <property type="match status" value="1"/>
</dbReference>
<evidence type="ECO:0000313" key="8">
    <source>
        <dbReference type="Proteomes" id="UP001360560"/>
    </source>
</evidence>
<dbReference type="GO" id="GO:0008270">
    <property type="term" value="F:zinc ion binding"/>
    <property type="evidence" value="ECO:0007669"/>
    <property type="project" value="UniProtKB-KW"/>
</dbReference>
<keyword evidence="8" id="KW-1185">Reference proteome</keyword>
<dbReference type="GeneID" id="90076307"/>
<evidence type="ECO:0000313" key="7">
    <source>
        <dbReference type="EMBL" id="GMM38318.1"/>
    </source>
</evidence>
<protein>
    <submittedName>
        <fullName evidence="7">Gat2 protein</fullName>
    </submittedName>
</protein>
<feature type="region of interest" description="Disordered" evidence="5">
    <location>
        <begin position="328"/>
        <end position="375"/>
    </location>
</feature>
<dbReference type="InterPro" id="IPR052138">
    <property type="entry name" value="GATA_ZnFinger_Domain"/>
</dbReference>
<dbReference type="PROSITE" id="PS00344">
    <property type="entry name" value="GATA_ZN_FINGER_1"/>
    <property type="match status" value="1"/>
</dbReference>
<evidence type="ECO:0000259" key="6">
    <source>
        <dbReference type="PROSITE" id="PS50114"/>
    </source>
</evidence>
<feature type="compositionally biased region" description="Basic and acidic residues" evidence="5">
    <location>
        <begin position="410"/>
        <end position="419"/>
    </location>
</feature>
<dbReference type="InterPro" id="IPR000679">
    <property type="entry name" value="Znf_GATA"/>
</dbReference>
<feature type="region of interest" description="Disordered" evidence="5">
    <location>
        <begin position="45"/>
        <end position="64"/>
    </location>
</feature>
<evidence type="ECO:0000256" key="5">
    <source>
        <dbReference type="SAM" id="MobiDB-lite"/>
    </source>
</evidence>
<gene>
    <name evidence="7" type="ORF">DASC09_056570</name>
</gene>
<keyword evidence="3" id="KW-0862">Zinc</keyword>
<dbReference type="RefSeq" id="XP_064855314.1">
    <property type="nucleotide sequence ID" value="XM_064999242.1"/>
</dbReference>
<evidence type="ECO:0000256" key="2">
    <source>
        <dbReference type="ARBA" id="ARBA00022771"/>
    </source>
</evidence>
<dbReference type="AlphaFoldDB" id="A0AAV5QU01"/>
<dbReference type="SUPFAM" id="SSF57716">
    <property type="entry name" value="Glucocorticoid receptor-like (DNA-binding domain)"/>
    <property type="match status" value="1"/>
</dbReference>
<accession>A0AAV5QU01</accession>
<feature type="region of interest" description="Disordered" evidence="5">
    <location>
        <begin position="394"/>
        <end position="482"/>
    </location>
</feature>
<sequence>MSDTSRKKPIKLPSFNELESSALLSKGGDPKSSRNRNLSTIATGFGDYRFSTARQPHQSNDKDPEVMISYTFDPQVPVKTAASSQLEYPSLPSSNPSNDGTLRIGPYHSKAVSIGGNVTATKPGFLGPEYQPQPPPINRQAPEFIPSLAQSTEHSSIPLPSRCYQQQFTNKRQKSIQLPAGNCTLADPNEEKVKVFRSIEASISSFQLLSGMMNDINKDFLNIVNDRNFEPTTYHDNLLTTGGRLGKQPLIADSKIQEFLSKIPVEVLESLIDSADRFTRGLTTWKSYQENQSPHPQYRNTQLKREQKYKQEALLHAKQQYLPQPTVISSSVRKSQPSSGFSANAPPPPPPSVSVSQQHVDTPNYSYHHQNPHQNPMFTVERQAPVTMNLSSMEFAPEPTSSRPPFLAKKKLDSSKKQESNANKRNPKRSNSSGNIGVSGGGGSTKKHSIVNNKRKHSSDSHTTVSNSDTRRASGGTSEMITLRVKPSKLMNPEKATMSIQPPSKRAQGQLHPELSVKHELVCMQCGRKDTPEWRRGPDGARTLCNACGLFHSKLHKKMGPEKADDYLRGLRENGNNGFRRLPK</sequence>
<proteinExistence type="predicted"/>
<keyword evidence="2 4" id="KW-0863">Zinc-finger</keyword>
<dbReference type="InterPro" id="IPR013088">
    <property type="entry name" value="Znf_NHR/GATA"/>
</dbReference>
<keyword evidence="1" id="KW-0479">Metal-binding</keyword>
<dbReference type="EMBL" id="BTFZ01000019">
    <property type="protein sequence ID" value="GMM38318.1"/>
    <property type="molecule type" value="Genomic_DNA"/>
</dbReference>
<dbReference type="Gene3D" id="3.30.50.10">
    <property type="entry name" value="Erythroid Transcription Factor GATA-1, subunit A"/>
    <property type="match status" value="1"/>
</dbReference>
<feature type="compositionally biased region" description="Polar residues" evidence="5">
    <location>
        <begin position="357"/>
        <end position="375"/>
    </location>
</feature>
<evidence type="ECO:0000256" key="3">
    <source>
        <dbReference type="ARBA" id="ARBA00022833"/>
    </source>
</evidence>